<keyword evidence="3" id="KW-1185">Reference proteome</keyword>
<evidence type="ECO:0000313" key="2">
    <source>
        <dbReference type="EMBL" id="KIZ02387.1"/>
    </source>
</evidence>
<sequence>MKRSIVSIPWEKSAAAAAAAARSGEDARWEEAGVPDFCAPQLGAEEAWQAGRLECERAACAAARLPLRETPLGHLLLAEPIVVEQRWAAEAAARAAASAAAAAQQQEQQREQEQQQQQRGLTEGLGAAAAAAVAAADMRARLRGG</sequence>
<reference evidence="2 3" key="1">
    <citation type="journal article" date="2013" name="BMC Genomics">
        <title>Reconstruction of the lipid metabolism for the microalga Monoraphidium neglectum from its genome sequence reveals characteristics suitable for biofuel production.</title>
        <authorList>
            <person name="Bogen C."/>
            <person name="Al-Dilaimi A."/>
            <person name="Albersmeier A."/>
            <person name="Wichmann J."/>
            <person name="Grundmann M."/>
            <person name="Rupp O."/>
            <person name="Lauersen K.J."/>
            <person name="Blifernez-Klassen O."/>
            <person name="Kalinowski J."/>
            <person name="Goesmann A."/>
            <person name="Mussgnug J.H."/>
            <person name="Kruse O."/>
        </authorList>
    </citation>
    <scope>NUCLEOTIDE SEQUENCE [LARGE SCALE GENOMIC DNA]</scope>
    <source>
        <strain evidence="2 3">SAG 48.87</strain>
    </source>
</reference>
<dbReference type="AlphaFoldDB" id="A0A0D2MPE1"/>
<dbReference type="RefSeq" id="XP_013901406.1">
    <property type="nucleotide sequence ID" value="XM_014045952.1"/>
</dbReference>
<protein>
    <submittedName>
        <fullName evidence="2">Uncharacterized protein</fullName>
    </submittedName>
</protein>
<evidence type="ECO:0000256" key="1">
    <source>
        <dbReference type="SAM" id="MobiDB-lite"/>
    </source>
</evidence>
<dbReference type="EMBL" id="KK101060">
    <property type="protein sequence ID" value="KIZ02387.1"/>
    <property type="molecule type" value="Genomic_DNA"/>
</dbReference>
<name>A0A0D2MPE1_9CHLO</name>
<proteinExistence type="predicted"/>
<dbReference type="KEGG" id="mng:MNEG_5571"/>
<feature type="compositionally biased region" description="Low complexity" evidence="1">
    <location>
        <begin position="97"/>
        <end position="107"/>
    </location>
</feature>
<feature type="region of interest" description="Disordered" evidence="1">
    <location>
        <begin position="97"/>
        <end position="123"/>
    </location>
</feature>
<dbReference type="GeneID" id="25738448"/>
<evidence type="ECO:0000313" key="3">
    <source>
        <dbReference type="Proteomes" id="UP000054498"/>
    </source>
</evidence>
<organism evidence="2 3">
    <name type="scientific">Monoraphidium neglectum</name>
    <dbReference type="NCBI Taxonomy" id="145388"/>
    <lineage>
        <taxon>Eukaryota</taxon>
        <taxon>Viridiplantae</taxon>
        <taxon>Chlorophyta</taxon>
        <taxon>core chlorophytes</taxon>
        <taxon>Chlorophyceae</taxon>
        <taxon>CS clade</taxon>
        <taxon>Sphaeropleales</taxon>
        <taxon>Selenastraceae</taxon>
        <taxon>Monoraphidium</taxon>
    </lineage>
</organism>
<dbReference type="Proteomes" id="UP000054498">
    <property type="component" value="Unassembled WGS sequence"/>
</dbReference>
<gene>
    <name evidence="2" type="ORF">MNEG_5571</name>
</gene>
<accession>A0A0D2MPE1</accession>